<comment type="caution">
    <text evidence="2">The sequence shown here is derived from an EMBL/GenBank/DDBJ whole genome shotgun (WGS) entry which is preliminary data.</text>
</comment>
<feature type="region of interest" description="Disordered" evidence="1">
    <location>
        <begin position="35"/>
        <end position="60"/>
    </location>
</feature>
<dbReference type="OrthoDB" id="1913089at2759"/>
<evidence type="ECO:0000313" key="3">
    <source>
        <dbReference type="Proteomes" id="UP000655225"/>
    </source>
</evidence>
<organism evidence="2 3">
    <name type="scientific">Tetracentron sinense</name>
    <name type="common">Spur-leaf</name>
    <dbReference type="NCBI Taxonomy" id="13715"/>
    <lineage>
        <taxon>Eukaryota</taxon>
        <taxon>Viridiplantae</taxon>
        <taxon>Streptophyta</taxon>
        <taxon>Embryophyta</taxon>
        <taxon>Tracheophyta</taxon>
        <taxon>Spermatophyta</taxon>
        <taxon>Magnoliopsida</taxon>
        <taxon>Trochodendrales</taxon>
        <taxon>Trochodendraceae</taxon>
        <taxon>Tetracentron</taxon>
    </lineage>
</organism>
<dbReference type="AlphaFoldDB" id="A0A834Z2W4"/>
<proteinExistence type="predicted"/>
<protein>
    <submittedName>
        <fullName evidence="2">Uncharacterized protein</fullName>
    </submittedName>
</protein>
<gene>
    <name evidence="2" type="ORF">HHK36_015800</name>
</gene>
<reference evidence="2 3" key="1">
    <citation type="submission" date="2020-04" db="EMBL/GenBank/DDBJ databases">
        <title>Plant Genome Project.</title>
        <authorList>
            <person name="Zhang R.-G."/>
        </authorList>
    </citation>
    <scope>NUCLEOTIDE SEQUENCE [LARGE SCALE GENOMIC DNA]</scope>
    <source>
        <strain evidence="2">YNK0</strain>
        <tissue evidence="2">Leaf</tissue>
    </source>
</reference>
<evidence type="ECO:0000256" key="1">
    <source>
        <dbReference type="SAM" id="MobiDB-lite"/>
    </source>
</evidence>
<name>A0A834Z2W4_TETSI</name>
<keyword evidence="3" id="KW-1185">Reference proteome</keyword>
<feature type="compositionally biased region" description="Acidic residues" evidence="1">
    <location>
        <begin position="38"/>
        <end position="49"/>
    </location>
</feature>
<evidence type="ECO:0000313" key="2">
    <source>
        <dbReference type="EMBL" id="KAF8399929.1"/>
    </source>
</evidence>
<accession>A0A834Z2W4</accession>
<dbReference type="EMBL" id="JABCRI010000010">
    <property type="protein sequence ID" value="KAF8399929.1"/>
    <property type="molecule type" value="Genomic_DNA"/>
</dbReference>
<sequence length="112" mass="12958">MECEGKEEHEMRSRSFRYEDYNNRRVFLRSYPLHWGEEGEGQGEGEEEKEDKVSTVSKGGEGKKSVKKIFLSVFHWGGGKVLVLRKFKHKIAFYLVACHPFGFKPPTVFISA</sequence>
<dbReference type="OMA" id="SEEKTFM"/>
<dbReference type="Proteomes" id="UP000655225">
    <property type="component" value="Unassembled WGS sequence"/>
</dbReference>